<dbReference type="Proteomes" id="UP000076852">
    <property type="component" value="Chromosome 2"/>
</dbReference>
<dbReference type="KEGG" id="buz:AYM40_33770"/>
<evidence type="ECO:0000313" key="1">
    <source>
        <dbReference type="EMBL" id="ANB77084.1"/>
    </source>
</evidence>
<evidence type="ECO:0000313" key="2">
    <source>
        <dbReference type="Proteomes" id="UP000076852"/>
    </source>
</evidence>
<dbReference type="PANTHER" id="PTHR35370">
    <property type="entry name" value="CYTOPLASMIC PROTEIN-RELATED-RELATED"/>
    <property type="match status" value="1"/>
</dbReference>
<keyword evidence="2" id="KW-1185">Reference proteome</keyword>
<dbReference type="NCBIfam" id="TIGR03359">
    <property type="entry name" value="VI_chp_6"/>
    <property type="match status" value="1"/>
</dbReference>
<proteinExistence type="predicted"/>
<dbReference type="OrthoDB" id="9763676at2"/>
<sequence>MSDEDNPHLKYYEAEMRYLRDASKAFAAAHPDAALRLGLTGLGPREDSTEQLYQGFAFLMARLRMKLDDALPEITDPLIDHLWPHAGRTIPSLAILECVPRSGEARVLGTLPPGVQVRSSPVGPEGTVCAYRTTQPVRLQPLKLREAGPAVRADGRTVIRIAFDLLNFDQRSLDDLARIRLYLHGDQPTASALYAAFTRQVDTIGVRLPTLHDGRLQPQPHMTVEAAGFGPGTRLWPSDHERRNRELDREQTMLEYFTFPEKFRFVDLCGFNAVSVPPGETRIEFEIVLNERLAGDVTFSAHHIRLFCTPVINLFETDAQPLQPDAHERDYLVRAPAADGAHIEAYDVLSVSATDPDSVEERAYRPFKTFQHRGGMLRHEASERYFHTSLGFGVTGRREMWITLGGHAWDESGDEPGSLPDTHVKVRVLANNGSLPRMALRESTISTLASNAGGVGSVRNLTQPTLPLYPPRDRQYRWQVISHFSSREFDVLDKDVLRGVLALYDWAGRDDNAKRIAAIQRVWIEQRSVIRKGGMLREFAIHVEIDPAGFAGSGDVVLFGDVLSHFVGRYASYHYSVRLVLVVNGKETAYPATEFTGSGM</sequence>
<name>A0A160FVC8_9BURK</name>
<dbReference type="Pfam" id="PF05947">
    <property type="entry name" value="T6SS_TssF"/>
    <property type="match status" value="1"/>
</dbReference>
<dbReference type="EMBL" id="CP014579">
    <property type="protein sequence ID" value="ANB77084.1"/>
    <property type="molecule type" value="Genomic_DNA"/>
</dbReference>
<organism evidence="1 2">
    <name type="scientific">Paraburkholderia phytofirmans OLGA172</name>
    <dbReference type="NCBI Taxonomy" id="1417228"/>
    <lineage>
        <taxon>Bacteria</taxon>
        <taxon>Pseudomonadati</taxon>
        <taxon>Pseudomonadota</taxon>
        <taxon>Betaproteobacteria</taxon>
        <taxon>Burkholderiales</taxon>
        <taxon>Burkholderiaceae</taxon>
        <taxon>Paraburkholderia</taxon>
    </lineage>
</organism>
<gene>
    <name evidence="1" type="ORF">AYM40_33770</name>
</gene>
<protein>
    <submittedName>
        <fullName evidence="1">Type VI secretion protein</fullName>
    </submittedName>
</protein>
<reference evidence="1 2" key="1">
    <citation type="journal article" date="2016" name="Gene">
        <title>PacBio SMRT assembly of a complex multi-replicon genome reveals chlorocatechol degradative operon in a region of genome plasticity.</title>
        <authorList>
            <person name="Ricker N."/>
            <person name="Shen S.Y."/>
            <person name="Goordial J."/>
            <person name="Jin S."/>
            <person name="Fulthorpe R.R."/>
        </authorList>
    </citation>
    <scope>NUCLEOTIDE SEQUENCE [LARGE SCALE GENOMIC DNA]</scope>
    <source>
        <strain evidence="1 2">OLGA172</strain>
    </source>
</reference>
<dbReference type="InterPro" id="IPR010272">
    <property type="entry name" value="T6SS_TssF"/>
</dbReference>
<accession>A0A160FVC8</accession>
<dbReference type="RefSeq" id="WP_063500285.1">
    <property type="nucleotide sequence ID" value="NZ_CP014579.1"/>
</dbReference>
<dbReference type="PANTHER" id="PTHR35370:SF4">
    <property type="entry name" value="TYPE VI SECRETION SYSTEM BASEPLATE SUBUNIT TSSF"/>
    <property type="match status" value="1"/>
</dbReference>
<dbReference type="AlphaFoldDB" id="A0A160FVC8"/>
<dbReference type="STRING" id="1804984.AYM40_33770"/>